<comment type="caution">
    <text evidence="6">The sequence shown here is derived from an EMBL/GenBank/DDBJ whole genome shotgun (WGS) entry which is preliminary data.</text>
</comment>
<sequence length="106" mass="11610">MNDIRIQQALQQMQTLAAQAAGRLPSEAAVDSRPADFAGLLQSAIETVNDLQQNTGRKTDAFLNGEGVPLTEVMIAGQKSRVAFEAIKEVRNHLLTAYQEISRMQI</sequence>
<dbReference type="GO" id="GO:0003774">
    <property type="term" value="F:cytoskeletal motor activity"/>
    <property type="evidence" value="ECO:0007669"/>
    <property type="project" value="InterPro"/>
</dbReference>
<accession>A4BUD4</accession>
<dbReference type="AlphaFoldDB" id="A4BUD4"/>
<dbReference type="HOGENOM" id="CLU_147249_0_0_6"/>
<evidence type="ECO:0000313" key="7">
    <source>
        <dbReference type="Proteomes" id="UP000003374"/>
    </source>
</evidence>
<dbReference type="PANTHER" id="PTHR34653">
    <property type="match status" value="1"/>
</dbReference>
<evidence type="ECO:0000256" key="4">
    <source>
        <dbReference type="ARBA" id="ARBA00023143"/>
    </source>
</evidence>
<dbReference type="PRINTS" id="PR01006">
    <property type="entry name" value="FLGHOOKFLIE"/>
</dbReference>
<keyword evidence="6" id="KW-0966">Cell projection</keyword>
<dbReference type="eggNOG" id="COG1677">
    <property type="taxonomic scope" value="Bacteria"/>
</dbReference>
<protein>
    <recommendedName>
        <fullName evidence="3 5">Flagellar hook-basal body complex protein FliE</fullName>
    </recommendedName>
</protein>
<keyword evidence="4 5" id="KW-0975">Bacterial flagellum</keyword>
<name>A4BUD4_9GAMM</name>
<evidence type="ECO:0000313" key="6">
    <source>
        <dbReference type="EMBL" id="EAR20648.1"/>
    </source>
</evidence>
<dbReference type="GO" id="GO:0071973">
    <property type="term" value="P:bacterial-type flagellum-dependent cell motility"/>
    <property type="evidence" value="ECO:0007669"/>
    <property type="project" value="InterPro"/>
</dbReference>
<evidence type="ECO:0000256" key="2">
    <source>
        <dbReference type="ARBA" id="ARBA00009272"/>
    </source>
</evidence>
<dbReference type="EMBL" id="AAOF01000018">
    <property type="protein sequence ID" value="EAR20648.1"/>
    <property type="molecule type" value="Genomic_DNA"/>
</dbReference>
<comment type="subcellular location">
    <subcellularLocation>
        <location evidence="1 5">Bacterial flagellum basal body</location>
    </subcellularLocation>
</comment>
<dbReference type="Pfam" id="PF02049">
    <property type="entry name" value="FliE"/>
    <property type="match status" value="1"/>
</dbReference>
<evidence type="ECO:0000256" key="1">
    <source>
        <dbReference type="ARBA" id="ARBA00004117"/>
    </source>
</evidence>
<dbReference type="STRING" id="314278.NB231_01988"/>
<proteinExistence type="inferred from homology"/>
<reference evidence="6 7" key="1">
    <citation type="submission" date="2006-02" db="EMBL/GenBank/DDBJ databases">
        <authorList>
            <person name="Waterbury J."/>
            <person name="Ferriera S."/>
            <person name="Johnson J."/>
            <person name="Kravitz S."/>
            <person name="Halpern A."/>
            <person name="Remington K."/>
            <person name="Beeson K."/>
            <person name="Tran B."/>
            <person name="Rogers Y.-H."/>
            <person name="Friedman R."/>
            <person name="Venter J.C."/>
        </authorList>
    </citation>
    <scope>NUCLEOTIDE SEQUENCE [LARGE SCALE GENOMIC DNA]</scope>
    <source>
        <strain evidence="6 7">Nb-231</strain>
    </source>
</reference>
<dbReference type="HAMAP" id="MF_00724">
    <property type="entry name" value="FliE"/>
    <property type="match status" value="1"/>
</dbReference>
<keyword evidence="7" id="KW-1185">Reference proteome</keyword>
<organism evidence="6 7">
    <name type="scientific">Nitrococcus mobilis Nb-231</name>
    <dbReference type="NCBI Taxonomy" id="314278"/>
    <lineage>
        <taxon>Bacteria</taxon>
        <taxon>Pseudomonadati</taxon>
        <taxon>Pseudomonadota</taxon>
        <taxon>Gammaproteobacteria</taxon>
        <taxon>Chromatiales</taxon>
        <taxon>Ectothiorhodospiraceae</taxon>
        <taxon>Nitrococcus</taxon>
    </lineage>
</organism>
<gene>
    <name evidence="5" type="primary">fliE</name>
    <name evidence="6" type="ORF">NB231_01988</name>
</gene>
<dbReference type="RefSeq" id="WP_004999302.1">
    <property type="nucleotide sequence ID" value="NZ_CH672427.1"/>
</dbReference>
<dbReference type="GO" id="GO:0009425">
    <property type="term" value="C:bacterial-type flagellum basal body"/>
    <property type="evidence" value="ECO:0007669"/>
    <property type="project" value="UniProtKB-SubCell"/>
</dbReference>
<dbReference type="PANTHER" id="PTHR34653:SF1">
    <property type="entry name" value="FLAGELLAR HOOK-BASAL BODY COMPLEX PROTEIN FLIE"/>
    <property type="match status" value="1"/>
</dbReference>
<dbReference type="OrthoDB" id="8909229at2"/>
<comment type="similarity">
    <text evidence="2 5">Belongs to the FliE family.</text>
</comment>
<dbReference type="GO" id="GO:0005198">
    <property type="term" value="F:structural molecule activity"/>
    <property type="evidence" value="ECO:0007669"/>
    <property type="project" value="UniProtKB-UniRule"/>
</dbReference>
<evidence type="ECO:0000256" key="5">
    <source>
        <dbReference type="HAMAP-Rule" id="MF_00724"/>
    </source>
</evidence>
<keyword evidence="6" id="KW-0282">Flagellum</keyword>
<dbReference type="NCBIfam" id="TIGR00205">
    <property type="entry name" value="fliE"/>
    <property type="match status" value="1"/>
</dbReference>
<dbReference type="Proteomes" id="UP000003374">
    <property type="component" value="Unassembled WGS sequence"/>
</dbReference>
<evidence type="ECO:0000256" key="3">
    <source>
        <dbReference type="ARBA" id="ARBA00018024"/>
    </source>
</evidence>
<keyword evidence="6" id="KW-0969">Cilium</keyword>
<dbReference type="InterPro" id="IPR001624">
    <property type="entry name" value="FliE"/>
</dbReference>